<organism evidence="1 2">
    <name type="scientific">Vreelandella alkaliphila</name>
    <dbReference type="NCBI Taxonomy" id="272774"/>
    <lineage>
        <taxon>Bacteria</taxon>
        <taxon>Pseudomonadati</taxon>
        <taxon>Pseudomonadota</taxon>
        <taxon>Gammaproteobacteria</taxon>
        <taxon>Oceanospirillales</taxon>
        <taxon>Halomonadaceae</taxon>
        <taxon>Vreelandella</taxon>
    </lineage>
</organism>
<comment type="caution">
    <text evidence="1">The sequence shown here is derived from an EMBL/GenBank/DDBJ whole genome shotgun (WGS) entry which is preliminary data.</text>
</comment>
<accession>A0AAJ2S456</accession>
<dbReference type="RefSeq" id="WP_198349957.1">
    <property type="nucleotide sequence ID" value="NZ_JABASV010000012.1"/>
</dbReference>
<reference evidence="1" key="1">
    <citation type="submission" date="2023-11" db="EMBL/GenBank/DDBJ databases">
        <title>MicrobeMod: A computational toolkit for identifying prokaryotic methylation and restriction-modification with nanopore sequencing.</title>
        <authorList>
            <person name="Crits-Christoph A."/>
            <person name="Kang S.C."/>
            <person name="Lee H."/>
            <person name="Ostrov N."/>
        </authorList>
    </citation>
    <scope>NUCLEOTIDE SEQUENCE</scope>
    <source>
        <strain evidence="1">ATCC BAA-953</strain>
    </source>
</reference>
<dbReference type="EMBL" id="JAWXXT010000002">
    <property type="protein sequence ID" value="MDX5979554.1"/>
    <property type="molecule type" value="Genomic_DNA"/>
</dbReference>
<name>A0AAJ2S456_9GAMM</name>
<protein>
    <submittedName>
        <fullName evidence="1">Uncharacterized protein</fullName>
    </submittedName>
</protein>
<dbReference type="AlphaFoldDB" id="A0AAJ2S456"/>
<sequence length="187" mass="20448">MTLSMRERLALQKSVKQSLATLRGGRLGMRERLALHKQVKADMTKLGGQAEARAVPDDSAQYGEYLAWIQDVERTRAELEGDGFRREINADERLNDGEASRLLDAVQSRIAALSEPGLIDSASEEEAPAQIQVTLTAQAVRGDFNGLSLPEFIEQLKSAYSADEDLDGAKEAAIGYLEANQQELEAA</sequence>
<evidence type="ECO:0000313" key="1">
    <source>
        <dbReference type="EMBL" id="MDX5979554.1"/>
    </source>
</evidence>
<gene>
    <name evidence="1" type="ORF">SIL78_18565</name>
</gene>
<proteinExistence type="predicted"/>
<dbReference type="Proteomes" id="UP001276761">
    <property type="component" value="Unassembled WGS sequence"/>
</dbReference>
<evidence type="ECO:0000313" key="2">
    <source>
        <dbReference type="Proteomes" id="UP001276761"/>
    </source>
</evidence>
<dbReference type="GeneID" id="303167542"/>